<dbReference type="KEGG" id="ttq:NIES37_37590"/>
<gene>
    <name evidence="1" type="ORF">NIES37_37590</name>
</gene>
<dbReference type="AlphaFoldDB" id="A0A1Z4N239"/>
<organism evidence="1 2">
    <name type="scientific">Tolypothrix tenuis PCC 7101</name>
    <dbReference type="NCBI Taxonomy" id="231146"/>
    <lineage>
        <taxon>Bacteria</taxon>
        <taxon>Bacillati</taxon>
        <taxon>Cyanobacteriota</taxon>
        <taxon>Cyanophyceae</taxon>
        <taxon>Nostocales</taxon>
        <taxon>Tolypothrichaceae</taxon>
        <taxon>Tolypothrix</taxon>
    </lineage>
</organism>
<evidence type="ECO:0000313" key="2">
    <source>
        <dbReference type="Proteomes" id="UP000218785"/>
    </source>
</evidence>
<evidence type="ECO:0000313" key="1">
    <source>
        <dbReference type="EMBL" id="BAY99776.1"/>
    </source>
</evidence>
<proteinExistence type="predicted"/>
<protein>
    <submittedName>
        <fullName evidence="1">Uncharacterized protein</fullName>
    </submittedName>
</protein>
<dbReference type="Proteomes" id="UP000218785">
    <property type="component" value="Chromosome"/>
</dbReference>
<reference evidence="1 2" key="1">
    <citation type="submission" date="2017-06" db="EMBL/GenBank/DDBJ databases">
        <title>Genome sequencing of cyanobaciteial culture collection at National Institute for Environmental Studies (NIES).</title>
        <authorList>
            <person name="Hirose Y."/>
            <person name="Shimura Y."/>
            <person name="Fujisawa T."/>
            <person name="Nakamura Y."/>
            <person name="Kawachi M."/>
        </authorList>
    </citation>
    <scope>NUCLEOTIDE SEQUENCE [LARGE SCALE GENOMIC DNA]</scope>
    <source>
        <strain evidence="1 2">NIES-37</strain>
    </source>
</reference>
<keyword evidence="2" id="KW-1185">Reference proteome</keyword>
<name>A0A1Z4N239_9CYAN</name>
<accession>A0A1Z4N239</accession>
<sequence length="110" mass="12576">MTAKNELKQAKHSRDFPIQNGITLSGVKQDELLGNKIIYLFIWEQSQANMRGKNNTDAKFILEGTASTIFWHIQYLTGAHWCQLNVKPFWLQGFALTPSPSPSRRGEQEI</sequence>
<dbReference type="EMBL" id="AP018248">
    <property type="protein sequence ID" value="BAY99776.1"/>
    <property type="molecule type" value="Genomic_DNA"/>
</dbReference>